<proteinExistence type="predicted"/>
<protein>
    <submittedName>
        <fullName evidence="1">Uncharacterized protein</fullName>
    </submittedName>
</protein>
<sequence>MHNRFFKINANVRGYEAKALLEKTDRTSQSQNFVLQIYIFKRQNEVLAVLKLNSEPTKTHVLPLLYSPLFWCVFDFILLKRLDFPLLTSSMS</sequence>
<name>A0A0S2I4T6_9BACT</name>
<accession>A0A0S2I4T6</accession>
<evidence type="ECO:0000313" key="2">
    <source>
        <dbReference type="Proteomes" id="UP000064893"/>
    </source>
</evidence>
<organism evidence="1 2">
    <name type="scientific">Salinivirga cyanobacteriivorans</name>
    <dbReference type="NCBI Taxonomy" id="1307839"/>
    <lineage>
        <taxon>Bacteria</taxon>
        <taxon>Pseudomonadati</taxon>
        <taxon>Bacteroidota</taxon>
        <taxon>Bacteroidia</taxon>
        <taxon>Bacteroidales</taxon>
        <taxon>Salinivirgaceae</taxon>
        <taxon>Salinivirga</taxon>
    </lineage>
</organism>
<dbReference type="KEGG" id="blq:L21SP5_03662"/>
<gene>
    <name evidence="1" type="ORF">L21SP5_03662</name>
</gene>
<dbReference type="EMBL" id="CP013118">
    <property type="protein sequence ID" value="ALO17262.1"/>
    <property type="molecule type" value="Genomic_DNA"/>
</dbReference>
<dbReference type="Proteomes" id="UP000064893">
    <property type="component" value="Chromosome"/>
</dbReference>
<evidence type="ECO:0000313" key="1">
    <source>
        <dbReference type="EMBL" id="ALO17262.1"/>
    </source>
</evidence>
<reference evidence="1 2" key="1">
    <citation type="submission" date="2015-11" db="EMBL/GenBank/DDBJ databases">
        <title>Description and complete genome sequence of a novel strain predominating in hypersaline microbial mats and representing a new family of the Bacteriodetes phylum.</title>
        <authorList>
            <person name="Spring S."/>
            <person name="Bunk B."/>
            <person name="Sproer C."/>
            <person name="Klenk H.-P."/>
        </authorList>
    </citation>
    <scope>NUCLEOTIDE SEQUENCE [LARGE SCALE GENOMIC DNA]</scope>
    <source>
        <strain evidence="1 2">L21-Spi-D4</strain>
    </source>
</reference>
<keyword evidence="2" id="KW-1185">Reference proteome</keyword>
<dbReference type="AlphaFoldDB" id="A0A0S2I4T6"/>